<sequence length="608" mass="66647">MYDDSFGLLSSHANAEAPLQPCSPIGNPQVDLFSPDDLNQFLRQDVNHESKDGMSTPPDSNLSQDFSLSAMGLNELASPFTGVDGSDQGVSNAKAPSRSNPTSMLKSCSDSPVYNQNKQGLSPSKAANPVNTSATMALSTPRQANGQRRFNWAEMICYTIDESPEGKLFVQDLFERMVKKYPELRDRAPEFNWEARVKNRIKSTLSTKNNLFIKLPRHDRPSGKGSWWALSPDAREALREGCISDAIKGIGISPLASRHSVQEPGNKESFSSIHDNYQQHMGAPQRSLSAYGSEPRLQQKELKSINWIQDNTLKQFPAERVGPYTSSMLARRRLGMKKPGLSRLNLSASSFYDTVNDDANTAASVSNPSTLSSMFTQMQEHVSTPESSVFSLSPVTASFPSPLPLSPGIQANTHSNYEQNTYQPSSLCNSSIPGNDSSFFGLIQANDVPFDSSNMPQYSAENLIDFNSTNAELRNMTISNAPEVSESGLLNGNIEENSNDFPPDVRSLFESSQMQSTTPVFPTMNQSQAATSCSLPLDFRNTTPIESQGPTTFSCPEYTNNDMYDLLMNNILGSVASFKCSPGDAVECNQSTFDPNNNNLAQWNIDLG</sequence>
<keyword evidence="6" id="KW-1185">Reference proteome</keyword>
<name>A0A3G2S289_MALR7</name>
<feature type="compositionally biased region" description="Polar residues" evidence="3">
    <location>
        <begin position="97"/>
        <end position="122"/>
    </location>
</feature>
<dbReference type="SUPFAM" id="SSF46785">
    <property type="entry name" value="Winged helix' DNA-binding domain"/>
    <property type="match status" value="1"/>
</dbReference>
<dbReference type="Pfam" id="PF00250">
    <property type="entry name" value="Forkhead"/>
    <property type="match status" value="1"/>
</dbReference>
<dbReference type="AlphaFoldDB" id="A0A3G2S289"/>
<dbReference type="SMART" id="SM00339">
    <property type="entry name" value="FH"/>
    <property type="match status" value="1"/>
</dbReference>
<evidence type="ECO:0000256" key="3">
    <source>
        <dbReference type="SAM" id="MobiDB-lite"/>
    </source>
</evidence>
<dbReference type="OrthoDB" id="5954824at2759"/>
<reference evidence="5 6" key="1">
    <citation type="submission" date="2018-10" db="EMBL/GenBank/DDBJ databases">
        <title>Complete genome sequence of Malassezia restricta CBS 7877.</title>
        <authorList>
            <person name="Morand S.C."/>
            <person name="Bertignac M."/>
            <person name="Iltis A."/>
            <person name="Kolder I."/>
            <person name="Pirovano W."/>
            <person name="Jourdain R."/>
            <person name="Clavaud C."/>
        </authorList>
    </citation>
    <scope>NUCLEOTIDE SEQUENCE [LARGE SCALE GENOMIC DNA]</scope>
    <source>
        <strain evidence="5 6">CBS 7877</strain>
    </source>
</reference>
<dbReference type="STRING" id="425264.A0A3G2S289"/>
<accession>A0A3G2S289</accession>
<dbReference type="InterPro" id="IPR036390">
    <property type="entry name" value="WH_DNA-bd_sf"/>
</dbReference>
<dbReference type="GO" id="GO:0005634">
    <property type="term" value="C:nucleus"/>
    <property type="evidence" value="ECO:0007669"/>
    <property type="project" value="UniProtKB-SubCell"/>
</dbReference>
<dbReference type="GO" id="GO:0043565">
    <property type="term" value="F:sequence-specific DNA binding"/>
    <property type="evidence" value="ECO:0007669"/>
    <property type="project" value="InterPro"/>
</dbReference>
<protein>
    <submittedName>
        <fullName evidence="5">Forkhead box protein C1</fullName>
    </submittedName>
</protein>
<feature type="domain" description="Fork-head" evidence="4">
    <location>
        <begin position="147"/>
        <end position="240"/>
    </location>
</feature>
<proteinExistence type="predicted"/>
<evidence type="ECO:0000256" key="1">
    <source>
        <dbReference type="ARBA" id="ARBA00023125"/>
    </source>
</evidence>
<gene>
    <name evidence="5" type="primary">foxc1</name>
    <name evidence="5" type="ORF">DNF11_1231</name>
</gene>
<organism evidence="5 6">
    <name type="scientific">Malassezia restricta (strain ATCC 96810 / NBRC 103918 / CBS 7877)</name>
    <name type="common">Seborrheic dermatitis infection agent</name>
    <dbReference type="NCBI Taxonomy" id="425264"/>
    <lineage>
        <taxon>Eukaryota</taxon>
        <taxon>Fungi</taxon>
        <taxon>Dikarya</taxon>
        <taxon>Basidiomycota</taxon>
        <taxon>Ustilaginomycotina</taxon>
        <taxon>Malasseziomycetes</taxon>
        <taxon>Malasseziales</taxon>
        <taxon>Malasseziaceae</taxon>
        <taxon>Malassezia</taxon>
    </lineage>
</organism>
<dbReference type="Gene3D" id="1.10.10.10">
    <property type="entry name" value="Winged helix-like DNA-binding domain superfamily/Winged helix DNA-binding domain"/>
    <property type="match status" value="1"/>
</dbReference>
<dbReference type="VEuPathDB" id="FungiDB:DNF11_1231"/>
<keyword evidence="1 2" id="KW-0238">DNA-binding</keyword>
<dbReference type="InterPro" id="IPR036388">
    <property type="entry name" value="WH-like_DNA-bd_sf"/>
</dbReference>
<comment type="subcellular location">
    <subcellularLocation>
        <location evidence="2">Nucleus</location>
    </subcellularLocation>
</comment>
<dbReference type="PROSITE" id="PS50039">
    <property type="entry name" value="FORK_HEAD_3"/>
    <property type="match status" value="1"/>
</dbReference>
<dbReference type="GO" id="GO:0003700">
    <property type="term" value="F:DNA-binding transcription factor activity"/>
    <property type="evidence" value="ECO:0007669"/>
    <property type="project" value="InterPro"/>
</dbReference>
<evidence type="ECO:0000313" key="5">
    <source>
        <dbReference type="EMBL" id="AYO42181.1"/>
    </source>
</evidence>
<evidence type="ECO:0000256" key="2">
    <source>
        <dbReference type="PROSITE-ProRule" id="PRU00089"/>
    </source>
</evidence>
<keyword evidence="2" id="KW-0539">Nucleus</keyword>
<dbReference type="InterPro" id="IPR001766">
    <property type="entry name" value="Fork_head_dom"/>
</dbReference>
<dbReference type="EMBL" id="CP033149">
    <property type="protein sequence ID" value="AYO42181.1"/>
    <property type="molecule type" value="Genomic_DNA"/>
</dbReference>
<feature type="region of interest" description="Disordered" evidence="3">
    <location>
        <begin position="79"/>
        <end position="129"/>
    </location>
</feature>
<evidence type="ECO:0000259" key="4">
    <source>
        <dbReference type="PROSITE" id="PS50039"/>
    </source>
</evidence>
<feature type="DNA-binding region" description="Fork-head" evidence="2">
    <location>
        <begin position="147"/>
        <end position="240"/>
    </location>
</feature>
<evidence type="ECO:0000313" key="6">
    <source>
        <dbReference type="Proteomes" id="UP000269793"/>
    </source>
</evidence>
<dbReference type="Proteomes" id="UP000269793">
    <property type="component" value="Chromosome II"/>
</dbReference>